<dbReference type="InterPro" id="IPR023214">
    <property type="entry name" value="HAD_sf"/>
</dbReference>
<dbReference type="InterPro" id="IPR023198">
    <property type="entry name" value="PGP-like_dom2"/>
</dbReference>
<evidence type="ECO:0000313" key="1">
    <source>
        <dbReference type="EMBL" id="GHH81234.1"/>
    </source>
</evidence>
<sequence length="209" mass="22559">MTLRKGIVLDFGGVLTTALLPAALAFEQREGLPAGALLTSLYLDPEGVRRTQELERGTLTQAEWNEAAGRSLGVPHDNLMGRIFADLLPEPSVIEAAAAARRAGIKVGVLSNSVGRSPWDLYQGYRLESLYDAVVVSEDHGLRKPEPEIFRLMLDMLDLPAEECVFVDDTESYLPPAAGLGFATVHAVRPDRTIAELEALLGIPLAARG</sequence>
<dbReference type="Gene3D" id="1.10.150.240">
    <property type="entry name" value="Putative phosphatase, domain 2"/>
    <property type="match status" value="1"/>
</dbReference>
<proteinExistence type="predicted"/>
<reference evidence="1" key="1">
    <citation type="journal article" date="2014" name="Int. J. Syst. Evol. Microbiol.">
        <title>Complete genome sequence of Corynebacterium casei LMG S-19264T (=DSM 44701T), isolated from a smear-ripened cheese.</title>
        <authorList>
            <consortium name="US DOE Joint Genome Institute (JGI-PGF)"/>
            <person name="Walter F."/>
            <person name="Albersmeier A."/>
            <person name="Kalinowski J."/>
            <person name="Ruckert C."/>
        </authorList>
    </citation>
    <scope>NUCLEOTIDE SEQUENCE</scope>
    <source>
        <strain evidence="1">JCM 4646</strain>
    </source>
</reference>
<organism evidence="1 2">
    <name type="scientific">Kitasatospora indigofera</name>
    <dbReference type="NCBI Taxonomy" id="67307"/>
    <lineage>
        <taxon>Bacteria</taxon>
        <taxon>Bacillati</taxon>
        <taxon>Actinomycetota</taxon>
        <taxon>Actinomycetes</taxon>
        <taxon>Kitasatosporales</taxon>
        <taxon>Streptomycetaceae</taxon>
        <taxon>Kitasatospora</taxon>
    </lineage>
</organism>
<dbReference type="Gene3D" id="3.40.50.1000">
    <property type="entry name" value="HAD superfamily/HAD-like"/>
    <property type="match status" value="1"/>
</dbReference>
<comment type="caution">
    <text evidence="1">The sequence shown here is derived from an EMBL/GenBank/DDBJ whole genome shotgun (WGS) entry which is preliminary data.</text>
</comment>
<dbReference type="AlphaFoldDB" id="A0A919L2Q4"/>
<dbReference type="GeneID" id="95356650"/>
<dbReference type="Proteomes" id="UP000617734">
    <property type="component" value="Unassembled WGS sequence"/>
</dbReference>
<dbReference type="SUPFAM" id="SSF56784">
    <property type="entry name" value="HAD-like"/>
    <property type="match status" value="1"/>
</dbReference>
<dbReference type="Pfam" id="PF00702">
    <property type="entry name" value="Hydrolase"/>
    <property type="match status" value="1"/>
</dbReference>
<evidence type="ECO:0000313" key="2">
    <source>
        <dbReference type="Proteomes" id="UP000617734"/>
    </source>
</evidence>
<dbReference type="PRINTS" id="PR00413">
    <property type="entry name" value="HADHALOGNASE"/>
</dbReference>
<gene>
    <name evidence="1" type="ORF">GCM10018781_63480</name>
</gene>
<reference evidence="1" key="2">
    <citation type="submission" date="2020-09" db="EMBL/GenBank/DDBJ databases">
        <authorList>
            <person name="Sun Q."/>
            <person name="Ohkuma M."/>
        </authorList>
    </citation>
    <scope>NUCLEOTIDE SEQUENCE</scope>
    <source>
        <strain evidence="1">JCM 4646</strain>
    </source>
</reference>
<dbReference type="InterPro" id="IPR052898">
    <property type="entry name" value="ACAD10-like"/>
</dbReference>
<dbReference type="NCBIfam" id="TIGR01509">
    <property type="entry name" value="HAD-SF-IA-v3"/>
    <property type="match status" value="1"/>
</dbReference>
<dbReference type="PANTHER" id="PTHR47829:SF1">
    <property type="entry name" value="HAD FAMILY PHOSPHATASE"/>
    <property type="match status" value="1"/>
</dbReference>
<dbReference type="InterPro" id="IPR006439">
    <property type="entry name" value="HAD-SF_hydro_IA"/>
</dbReference>
<dbReference type="SFLD" id="SFLDG01129">
    <property type="entry name" value="C1.5:_HAD__Beta-PGM__Phosphata"/>
    <property type="match status" value="1"/>
</dbReference>
<name>A0A919L2Q4_9ACTN</name>
<dbReference type="SFLD" id="SFLDS00003">
    <property type="entry name" value="Haloacid_Dehalogenase"/>
    <property type="match status" value="1"/>
</dbReference>
<dbReference type="RefSeq" id="WP_190214359.1">
    <property type="nucleotide sequence ID" value="NZ_BNBO01000051.1"/>
</dbReference>
<keyword evidence="2" id="KW-1185">Reference proteome</keyword>
<accession>A0A919L2Q4</accession>
<dbReference type="EMBL" id="BNBO01000051">
    <property type="protein sequence ID" value="GHH81234.1"/>
    <property type="molecule type" value="Genomic_DNA"/>
</dbReference>
<protein>
    <submittedName>
        <fullName evidence="1">Phosphoglycolate phosphatase</fullName>
    </submittedName>
</protein>
<dbReference type="PANTHER" id="PTHR47829">
    <property type="entry name" value="HYDROLASE, PUTATIVE (AFU_ORTHOLOGUE AFUA_1G12880)-RELATED"/>
    <property type="match status" value="1"/>
</dbReference>
<dbReference type="InterPro" id="IPR036412">
    <property type="entry name" value="HAD-like_sf"/>
</dbReference>